<evidence type="ECO:0000313" key="4">
    <source>
        <dbReference type="Proteomes" id="UP000256913"/>
    </source>
</evidence>
<accession>A0A3D9ZQB2</accession>
<dbReference type="EMBL" id="QUMQ01000001">
    <property type="protein sequence ID" value="REF99558.1"/>
    <property type="molecule type" value="Genomic_DNA"/>
</dbReference>
<keyword evidence="2" id="KW-0812">Transmembrane</keyword>
<protein>
    <submittedName>
        <fullName evidence="3">Uncharacterized protein</fullName>
    </submittedName>
</protein>
<dbReference type="RefSeq" id="WP_170216005.1">
    <property type="nucleotide sequence ID" value="NZ_BONB01000067.1"/>
</dbReference>
<keyword evidence="4" id="KW-1185">Reference proteome</keyword>
<dbReference type="Proteomes" id="UP000256913">
    <property type="component" value="Unassembled WGS sequence"/>
</dbReference>
<proteinExistence type="predicted"/>
<feature type="transmembrane region" description="Helical" evidence="2">
    <location>
        <begin position="36"/>
        <end position="56"/>
    </location>
</feature>
<keyword evidence="2" id="KW-1133">Transmembrane helix</keyword>
<gene>
    <name evidence="3" type="ORF">DFJ67_5597</name>
</gene>
<comment type="caution">
    <text evidence="3">The sequence shown here is derived from an EMBL/GenBank/DDBJ whole genome shotgun (WGS) entry which is preliminary data.</text>
</comment>
<dbReference type="AlphaFoldDB" id="A0A3D9ZQB2"/>
<evidence type="ECO:0000256" key="1">
    <source>
        <dbReference type="SAM" id="MobiDB-lite"/>
    </source>
</evidence>
<evidence type="ECO:0000313" key="3">
    <source>
        <dbReference type="EMBL" id="REF99558.1"/>
    </source>
</evidence>
<name>A0A3D9ZQB2_9ACTN</name>
<keyword evidence="2" id="KW-0472">Membrane</keyword>
<sequence length="58" mass="6181">MTAGRHQRQGITSMLDRVPAEPSDGQVDRRTRYGHVVLAATTVAATLAAAGYLVSIDQ</sequence>
<reference evidence="3 4" key="1">
    <citation type="submission" date="2018-08" db="EMBL/GenBank/DDBJ databases">
        <title>Sequencing the genomes of 1000 actinobacteria strains.</title>
        <authorList>
            <person name="Klenk H.-P."/>
        </authorList>
    </citation>
    <scope>NUCLEOTIDE SEQUENCE [LARGE SCALE GENOMIC DNA]</scope>
    <source>
        <strain evidence="3 4">DSM 44099</strain>
    </source>
</reference>
<organism evidence="3 4">
    <name type="scientific">Asanoa ferruginea</name>
    <dbReference type="NCBI Taxonomy" id="53367"/>
    <lineage>
        <taxon>Bacteria</taxon>
        <taxon>Bacillati</taxon>
        <taxon>Actinomycetota</taxon>
        <taxon>Actinomycetes</taxon>
        <taxon>Micromonosporales</taxon>
        <taxon>Micromonosporaceae</taxon>
        <taxon>Asanoa</taxon>
    </lineage>
</organism>
<evidence type="ECO:0000256" key="2">
    <source>
        <dbReference type="SAM" id="Phobius"/>
    </source>
</evidence>
<feature type="region of interest" description="Disordered" evidence="1">
    <location>
        <begin position="1"/>
        <end position="27"/>
    </location>
</feature>